<dbReference type="PANTHER" id="PTHR46233:SF3">
    <property type="entry name" value="HYDROXYACYLGLUTATHIONE HYDROLASE GLOC"/>
    <property type="match status" value="1"/>
</dbReference>
<dbReference type="GO" id="GO:0016787">
    <property type="term" value="F:hydrolase activity"/>
    <property type="evidence" value="ECO:0007669"/>
    <property type="project" value="UniProtKB-KW"/>
</dbReference>
<evidence type="ECO:0000256" key="3">
    <source>
        <dbReference type="ARBA" id="ARBA00022801"/>
    </source>
</evidence>
<protein>
    <recommendedName>
        <fullName evidence="5">HTH cro/C1-type domain-containing protein</fullName>
    </recommendedName>
</protein>
<dbReference type="PROSITE" id="PS50943">
    <property type="entry name" value="HTH_CROC1"/>
    <property type="match status" value="1"/>
</dbReference>
<dbReference type="SUPFAM" id="SSF47413">
    <property type="entry name" value="lambda repressor-like DNA-binding domains"/>
    <property type="match status" value="1"/>
</dbReference>
<comment type="caution">
    <text evidence="6">The sequence shown here is derived from an EMBL/GenBank/DDBJ whole genome shotgun (WGS) entry which is preliminary data.</text>
</comment>
<dbReference type="Pfam" id="PF01381">
    <property type="entry name" value="HTH_3"/>
    <property type="match status" value="1"/>
</dbReference>
<dbReference type="Gene3D" id="1.10.260.40">
    <property type="entry name" value="lambda repressor-like DNA-binding domains"/>
    <property type="match status" value="1"/>
</dbReference>
<keyword evidence="3" id="KW-0378">Hydrolase</keyword>
<dbReference type="PANTHER" id="PTHR46233">
    <property type="entry name" value="HYDROXYACYLGLUTATHIONE HYDROLASE GLOC"/>
    <property type="match status" value="1"/>
</dbReference>
<dbReference type="SMART" id="SM00530">
    <property type="entry name" value="HTH_XRE"/>
    <property type="match status" value="1"/>
</dbReference>
<dbReference type="InterPro" id="IPR036866">
    <property type="entry name" value="RibonucZ/Hydroxyglut_hydro"/>
</dbReference>
<dbReference type="InterPro" id="IPR001387">
    <property type="entry name" value="Cro/C1-type_HTH"/>
</dbReference>
<accession>A0A1G2A9H2</accession>
<evidence type="ECO:0000259" key="5">
    <source>
        <dbReference type="PROSITE" id="PS50943"/>
    </source>
</evidence>
<dbReference type="AlphaFoldDB" id="A0A1G2A9H2"/>
<evidence type="ECO:0000313" key="7">
    <source>
        <dbReference type="Proteomes" id="UP000178315"/>
    </source>
</evidence>
<dbReference type="Pfam" id="PF00753">
    <property type="entry name" value="Lactamase_B"/>
    <property type="match status" value="1"/>
</dbReference>
<proteinExistence type="predicted"/>
<dbReference type="SMART" id="SM00849">
    <property type="entry name" value="Lactamase_B"/>
    <property type="match status" value="1"/>
</dbReference>
<evidence type="ECO:0000313" key="6">
    <source>
        <dbReference type="EMBL" id="OGY72707.1"/>
    </source>
</evidence>
<dbReference type="Gene3D" id="3.60.15.10">
    <property type="entry name" value="Ribonuclease Z/Hydroxyacylglutathione hydrolase-like"/>
    <property type="match status" value="1"/>
</dbReference>
<evidence type="ECO:0000256" key="1">
    <source>
        <dbReference type="ARBA" id="ARBA00001947"/>
    </source>
</evidence>
<keyword evidence="4" id="KW-0862">Zinc</keyword>
<dbReference type="GO" id="GO:0003677">
    <property type="term" value="F:DNA binding"/>
    <property type="evidence" value="ECO:0007669"/>
    <property type="project" value="InterPro"/>
</dbReference>
<evidence type="ECO:0000256" key="2">
    <source>
        <dbReference type="ARBA" id="ARBA00022723"/>
    </source>
</evidence>
<dbReference type="GO" id="GO:0046872">
    <property type="term" value="F:metal ion binding"/>
    <property type="evidence" value="ECO:0007669"/>
    <property type="project" value="UniProtKB-KW"/>
</dbReference>
<dbReference type="EMBL" id="MHJU01000025">
    <property type="protein sequence ID" value="OGY72707.1"/>
    <property type="molecule type" value="Genomic_DNA"/>
</dbReference>
<dbReference type="CDD" id="cd06262">
    <property type="entry name" value="metallo-hydrolase-like_MBL-fold"/>
    <property type="match status" value="1"/>
</dbReference>
<gene>
    <name evidence="6" type="ORF">A3H61_04675</name>
</gene>
<dbReference type="InterPro" id="IPR051453">
    <property type="entry name" value="MBL_Glyoxalase_II"/>
</dbReference>
<reference evidence="6 7" key="1">
    <citation type="journal article" date="2016" name="Nat. Commun.">
        <title>Thousands of microbial genomes shed light on interconnected biogeochemical processes in an aquifer system.</title>
        <authorList>
            <person name="Anantharaman K."/>
            <person name="Brown C.T."/>
            <person name="Hug L.A."/>
            <person name="Sharon I."/>
            <person name="Castelle C.J."/>
            <person name="Probst A.J."/>
            <person name="Thomas B.C."/>
            <person name="Singh A."/>
            <person name="Wilkins M.J."/>
            <person name="Karaoz U."/>
            <person name="Brodie E.L."/>
            <person name="Williams K.H."/>
            <person name="Hubbard S.S."/>
            <person name="Banfield J.F."/>
        </authorList>
    </citation>
    <scope>NUCLEOTIDE SEQUENCE [LARGE SCALE GENOMIC DNA]</scope>
</reference>
<dbReference type="InterPro" id="IPR010982">
    <property type="entry name" value="Lambda_DNA-bd_dom_sf"/>
</dbReference>
<evidence type="ECO:0000256" key="4">
    <source>
        <dbReference type="ARBA" id="ARBA00022833"/>
    </source>
</evidence>
<keyword evidence="2" id="KW-0479">Metal-binding</keyword>
<dbReference type="SUPFAM" id="SSF56281">
    <property type="entry name" value="Metallo-hydrolase/oxidoreductase"/>
    <property type="match status" value="1"/>
</dbReference>
<sequence>MFEDTITDIIKKAREGLGLSLRTLADQTGIPVSEIQKIEEGKTPPKEKLLDALGLSPFKFDSVRKNAFMPAKIPEIIKKNLRLKTLEISTGGIVSNAYILIHEHYALLVDSVGASENDVHFLSNEGFEPLFLLITHGHFDHIGGIERVQASYPNIRIIHGGKDVPCDTRYETDGFSIDAIRTPGHTEDSVSYFVNDAIAFVGDTIFARSIGRPNYSLESLLKNIREKIFILNDSVILAPGHGPLTTVGEEKKYNPFF</sequence>
<organism evidence="6 7">
    <name type="scientific">Candidatus Jacksonbacteria bacterium RIFCSPLOWO2_02_FULL_44_20</name>
    <dbReference type="NCBI Taxonomy" id="1798460"/>
    <lineage>
        <taxon>Bacteria</taxon>
        <taxon>Candidatus Jacksoniibacteriota</taxon>
    </lineage>
</organism>
<dbReference type="CDD" id="cd00093">
    <property type="entry name" value="HTH_XRE"/>
    <property type="match status" value="1"/>
</dbReference>
<dbReference type="InterPro" id="IPR001279">
    <property type="entry name" value="Metallo-B-lactamas"/>
</dbReference>
<dbReference type="Proteomes" id="UP000178315">
    <property type="component" value="Unassembled WGS sequence"/>
</dbReference>
<name>A0A1G2A9H2_9BACT</name>
<feature type="domain" description="HTH cro/C1-type" evidence="5">
    <location>
        <begin position="10"/>
        <end position="60"/>
    </location>
</feature>
<comment type="cofactor">
    <cofactor evidence="1">
        <name>Zn(2+)</name>
        <dbReference type="ChEBI" id="CHEBI:29105"/>
    </cofactor>
</comment>